<keyword evidence="3" id="KW-1185">Reference proteome</keyword>
<dbReference type="Proteomes" id="UP000662747">
    <property type="component" value="Chromosome"/>
</dbReference>
<evidence type="ECO:0000313" key="2">
    <source>
        <dbReference type="EMBL" id="QSQ20610.1"/>
    </source>
</evidence>
<feature type="region of interest" description="Disordered" evidence="1">
    <location>
        <begin position="115"/>
        <end position="161"/>
    </location>
</feature>
<dbReference type="PROSITE" id="PS51257">
    <property type="entry name" value="PROKAR_LIPOPROTEIN"/>
    <property type="match status" value="1"/>
</dbReference>
<reference evidence="2 3" key="1">
    <citation type="submission" date="2021-02" db="EMBL/GenBank/DDBJ databases">
        <title>De Novo genome assembly of isolated myxobacteria.</title>
        <authorList>
            <person name="Stevens D.C."/>
        </authorList>
    </citation>
    <scope>NUCLEOTIDE SEQUENCE [LARGE SCALE GENOMIC DNA]</scope>
    <source>
        <strain evidence="3">SCPEA02</strain>
    </source>
</reference>
<protein>
    <recommendedName>
        <fullName evidence="4">Lipoprotein</fullName>
    </recommendedName>
</protein>
<evidence type="ECO:0000256" key="1">
    <source>
        <dbReference type="SAM" id="MobiDB-lite"/>
    </source>
</evidence>
<organism evidence="2 3">
    <name type="scientific">Pyxidicoccus parkwayensis</name>
    <dbReference type="NCBI Taxonomy" id="2813578"/>
    <lineage>
        <taxon>Bacteria</taxon>
        <taxon>Pseudomonadati</taxon>
        <taxon>Myxococcota</taxon>
        <taxon>Myxococcia</taxon>
        <taxon>Myxococcales</taxon>
        <taxon>Cystobacterineae</taxon>
        <taxon>Myxococcaceae</taxon>
        <taxon>Pyxidicoccus</taxon>
    </lineage>
</organism>
<gene>
    <name evidence="2" type="ORF">JY651_36035</name>
</gene>
<name>A0ABX7NP21_9BACT</name>
<feature type="compositionally biased region" description="Gly residues" evidence="1">
    <location>
        <begin position="142"/>
        <end position="152"/>
    </location>
</feature>
<sequence>MSRLSRTVLALLLTAAVSCSDDATSLFLRVEGADEATQLELRGVRDGEPWFGPERRPEQEGTPFSGEQTLRLRFNSPPDVPFELQVDALQGGDPIARTSVEVTLRKGEEMELRLQLTKEPPPDGGTPDGGEPDAGAPDAGVMDGGTDGGSPDGGEPDAGAPDAGTGVCTTCVQPGGACVPVTSARACGGSGVACVDCVADGRANQCTAGGACSCGSRGTPCDEGERCQGDICVCDPDTCAGCCEGNACRNGNTMTACGINGATCTACNASKADNCATGGCRCGTSPACTGLLSCRSGSCSL</sequence>
<dbReference type="RefSeq" id="WP_206722190.1">
    <property type="nucleotide sequence ID" value="NZ_CP071090.1"/>
</dbReference>
<accession>A0ABX7NP21</accession>
<dbReference type="EMBL" id="CP071090">
    <property type="protein sequence ID" value="QSQ20610.1"/>
    <property type="molecule type" value="Genomic_DNA"/>
</dbReference>
<evidence type="ECO:0008006" key="4">
    <source>
        <dbReference type="Google" id="ProtNLM"/>
    </source>
</evidence>
<proteinExistence type="predicted"/>
<evidence type="ECO:0000313" key="3">
    <source>
        <dbReference type="Proteomes" id="UP000662747"/>
    </source>
</evidence>